<evidence type="ECO:0000256" key="1">
    <source>
        <dbReference type="ARBA" id="ARBA00004141"/>
    </source>
</evidence>
<evidence type="ECO:0000313" key="10">
    <source>
        <dbReference type="EMBL" id="CAE0066580.1"/>
    </source>
</evidence>
<keyword evidence="3 9" id="KW-0813">Transport</keyword>
<dbReference type="Gene3D" id="1.50.40.10">
    <property type="entry name" value="Mitochondrial carrier domain"/>
    <property type="match status" value="1"/>
</dbReference>
<dbReference type="GO" id="GO:0016020">
    <property type="term" value="C:membrane"/>
    <property type="evidence" value="ECO:0007669"/>
    <property type="project" value="UniProtKB-SubCell"/>
</dbReference>
<dbReference type="InterPro" id="IPR023395">
    <property type="entry name" value="MCP_dom_sf"/>
</dbReference>
<feature type="repeat" description="Solcar" evidence="8">
    <location>
        <begin position="7"/>
        <end position="95"/>
    </location>
</feature>
<protein>
    <recommendedName>
        <fullName evidence="12">Mitochondrial carrier protein</fullName>
    </recommendedName>
</protein>
<dbReference type="InterPro" id="IPR002067">
    <property type="entry name" value="MCP"/>
</dbReference>
<evidence type="ECO:0000256" key="6">
    <source>
        <dbReference type="ARBA" id="ARBA00022989"/>
    </source>
</evidence>
<accession>A0A7S3AA72</accession>
<dbReference type="Pfam" id="PF00153">
    <property type="entry name" value="Mito_carr"/>
    <property type="match status" value="3"/>
</dbReference>
<name>A0A7S3AA72_9RHOD</name>
<dbReference type="AlphaFoldDB" id="A0A7S3AA72"/>
<feature type="repeat" description="Solcar" evidence="8">
    <location>
        <begin position="101"/>
        <end position="184"/>
    </location>
</feature>
<evidence type="ECO:0008006" key="12">
    <source>
        <dbReference type="Google" id="ProtNLM"/>
    </source>
</evidence>
<dbReference type="PRINTS" id="PR00926">
    <property type="entry name" value="MITOCARRIER"/>
</dbReference>
<dbReference type="PROSITE" id="PS50920">
    <property type="entry name" value="SOLCAR"/>
    <property type="match status" value="3"/>
</dbReference>
<dbReference type="InterPro" id="IPR018108">
    <property type="entry name" value="MCP_transmembrane"/>
</dbReference>
<keyword evidence="6" id="KW-1133">Transmembrane helix</keyword>
<comment type="subcellular location">
    <subcellularLocation>
        <location evidence="1">Membrane</location>
        <topology evidence="1">Multi-pass membrane protein</topology>
    </subcellularLocation>
</comment>
<dbReference type="EMBL" id="HBHW01044595">
    <property type="protein sequence ID" value="CAE0066580.1"/>
    <property type="molecule type" value="Transcribed_RNA"/>
</dbReference>
<dbReference type="EMBL" id="HBHW01044596">
    <property type="protein sequence ID" value="CAE0066581.1"/>
    <property type="molecule type" value="Transcribed_RNA"/>
</dbReference>
<organism evidence="11">
    <name type="scientific">Rhodosorus marinus</name>
    <dbReference type="NCBI Taxonomy" id="101924"/>
    <lineage>
        <taxon>Eukaryota</taxon>
        <taxon>Rhodophyta</taxon>
        <taxon>Stylonematophyceae</taxon>
        <taxon>Stylonematales</taxon>
        <taxon>Stylonemataceae</taxon>
        <taxon>Rhodosorus</taxon>
    </lineage>
</organism>
<evidence type="ECO:0000313" key="11">
    <source>
        <dbReference type="EMBL" id="CAE0066581.1"/>
    </source>
</evidence>
<evidence type="ECO:0000256" key="4">
    <source>
        <dbReference type="ARBA" id="ARBA00022692"/>
    </source>
</evidence>
<keyword evidence="4 8" id="KW-0812">Transmembrane</keyword>
<sequence length="308" mass="34106">MEKQTRLELGDFQTASAAASLSQKIVLHPVDTVKTRLQYLRLTSEVEFKDPAMHVIQFIKKEGIGGLYRGVATSLIGAIPVSMVYMPSYEITKRSLPEDMPPFFRHLTAGTVAGVCGSLVRTPVDLIKKRTQVGVYSSAWEALSMTVGNGGSIFALWGQAQASLLYDVPYNMVQFTILEQVKVVGRRLKGGGDLEGWENVAVGALTGMLTSVMTEPLDVVKTRLMTKMGYKSWLDAFRRTVSEEGVLALWKGTIPRMVWVAAGSAIWYSVYENARLYISKNKLSASAPRPCTIFSNKNFRNKRICTYA</sequence>
<evidence type="ECO:0000256" key="7">
    <source>
        <dbReference type="ARBA" id="ARBA00023136"/>
    </source>
</evidence>
<gene>
    <name evidence="10" type="ORF">RMAR00112_LOCUS34652</name>
    <name evidence="11" type="ORF">RMAR00112_LOCUS34653</name>
</gene>
<evidence type="ECO:0000256" key="3">
    <source>
        <dbReference type="ARBA" id="ARBA00022448"/>
    </source>
</evidence>
<evidence type="ECO:0000256" key="9">
    <source>
        <dbReference type="RuleBase" id="RU000488"/>
    </source>
</evidence>
<evidence type="ECO:0000256" key="2">
    <source>
        <dbReference type="ARBA" id="ARBA00006375"/>
    </source>
</evidence>
<comment type="similarity">
    <text evidence="2 9">Belongs to the mitochondrial carrier (TC 2.A.29) family.</text>
</comment>
<keyword evidence="7 8" id="KW-0472">Membrane</keyword>
<dbReference type="PANTHER" id="PTHR45667">
    <property type="entry name" value="S-ADENOSYLMETHIONINE MITOCHONDRIAL CARRIER PROTEIN"/>
    <property type="match status" value="1"/>
</dbReference>
<proteinExistence type="inferred from homology"/>
<dbReference type="GO" id="GO:0055085">
    <property type="term" value="P:transmembrane transport"/>
    <property type="evidence" value="ECO:0007669"/>
    <property type="project" value="InterPro"/>
</dbReference>
<keyword evidence="5" id="KW-0677">Repeat</keyword>
<evidence type="ECO:0000256" key="8">
    <source>
        <dbReference type="PROSITE-ProRule" id="PRU00282"/>
    </source>
</evidence>
<dbReference type="SUPFAM" id="SSF103506">
    <property type="entry name" value="Mitochondrial carrier"/>
    <property type="match status" value="1"/>
</dbReference>
<evidence type="ECO:0000256" key="5">
    <source>
        <dbReference type="ARBA" id="ARBA00022737"/>
    </source>
</evidence>
<reference evidence="11" key="1">
    <citation type="submission" date="2021-01" db="EMBL/GenBank/DDBJ databases">
        <authorList>
            <person name="Corre E."/>
            <person name="Pelletier E."/>
            <person name="Niang G."/>
            <person name="Scheremetjew M."/>
            <person name="Finn R."/>
            <person name="Kale V."/>
            <person name="Holt S."/>
            <person name="Cochrane G."/>
            <person name="Meng A."/>
            <person name="Brown T."/>
            <person name="Cohen L."/>
        </authorList>
    </citation>
    <scope>NUCLEOTIDE SEQUENCE</scope>
    <source>
        <strain evidence="11">CCMP 769</strain>
    </source>
</reference>
<feature type="repeat" description="Solcar" evidence="8">
    <location>
        <begin position="194"/>
        <end position="277"/>
    </location>
</feature>